<dbReference type="PROSITE" id="PS51387">
    <property type="entry name" value="FAD_PCMH"/>
    <property type="match status" value="1"/>
</dbReference>
<accession>A0A1G7QVC3</accession>
<dbReference type="GO" id="GO:0071949">
    <property type="term" value="F:FAD binding"/>
    <property type="evidence" value="ECO:0007669"/>
    <property type="project" value="InterPro"/>
</dbReference>
<dbReference type="InterPro" id="IPR002346">
    <property type="entry name" value="Mopterin_DH_FAD-bd"/>
</dbReference>
<dbReference type="PANTHER" id="PTHR42659:SF9">
    <property type="entry name" value="XANTHINE DEHYDROGENASE FAD-BINDING SUBUNIT XDHB-RELATED"/>
    <property type="match status" value="1"/>
</dbReference>
<dbReference type="InterPro" id="IPR051312">
    <property type="entry name" value="Diverse_Substr_Oxidored"/>
</dbReference>
<dbReference type="SUPFAM" id="SSF56176">
    <property type="entry name" value="FAD-binding/transporter-associated domain-like"/>
    <property type="match status" value="1"/>
</dbReference>
<protein>
    <submittedName>
        <fullName evidence="2">CO or xanthine dehydrogenase, FAD-binding subunit</fullName>
    </submittedName>
</protein>
<evidence type="ECO:0000259" key="1">
    <source>
        <dbReference type="PROSITE" id="PS51387"/>
    </source>
</evidence>
<gene>
    <name evidence="2" type="ORF">SAMN05660662_0024</name>
</gene>
<sequence>MDLTRVETHRFAVDRGDLALRPGEHVLAGGTWLFSAPQPDVTGLVDLTSLGWAPWEDLPDGGLRLGATCTIAQAQQAPWPGAGLIRQCADALLMSFKVQSTATVGGNLCLALPAGAMIALTAALDGEVVIWTPDGGERRTPVTDFVRGPEVVDLRPGDVVRAVDLPAAALSRPTALRRASLTTHGRTGALVIGRAEPGSVVLTLTGSVPRPVVVAVPVGSPEAAVRDAVADAGARVGWYADPHGAPDWRAAQTARLAVEVCAELADGAP</sequence>
<dbReference type="InterPro" id="IPR036318">
    <property type="entry name" value="FAD-bd_PCMH-like_sf"/>
</dbReference>
<reference evidence="3" key="1">
    <citation type="submission" date="2016-10" db="EMBL/GenBank/DDBJ databases">
        <authorList>
            <person name="Varghese N."/>
            <person name="Submissions S."/>
        </authorList>
    </citation>
    <scope>NUCLEOTIDE SEQUENCE [LARGE SCALE GENOMIC DNA]</scope>
    <source>
        <strain evidence="3">DSM 44268</strain>
    </source>
</reference>
<dbReference type="EMBL" id="FNBT01000010">
    <property type="protein sequence ID" value="SDG02423.1"/>
    <property type="molecule type" value="Genomic_DNA"/>
</dbReference>
<evidence type="ECO:0000313" key="2">
    <source>
        <dbReference type="EMBL" id="SDG02423.1"/>
    </source>
</evidence>
<dbReference type="Gene3D" id="3.30.465.10">
    <property type="match status" value="1"/>
</dbReference>
<organism evidence="2 3">
    <name type="scientific">Blastococcus aurantiacus</name>
    <dbReference type="NCBI Taxonomy" id="1550231"/>
    <lineage>
        <taxon>Bacteria</taxon>
        <taxon>Bacillati</taxon>
        <taxon>Actinomycetota</taxon>
        <taxon>Actinomycetes</taxon>
        <taxon>Geodermatophilales</taxon>
        <taxon>Geodermatophilaceae</taxon>
        <taxon>Blastococcus</taxon>
    </lineage>
</organism>
<dbReference type="Pfam" id="PF00941">
    <property type="entry name" value="FAD_binding_5"/>
    <property type="match status" value="1"/>
</dbReference>
<keyword evidence="3" id="KW-1185">Reference proteome</keyword>
<proteinExistence type="predicted"/>
<feature type="domain" description="FAD-binding PCMH-type" evidence="1">
    <location>
        <begin position="1"/>
        <end position="170"/>
    </location>
</feature>
<dbReference type="RefSeq" id="WP_091770879.1">
    <property type="nucleotide sequence ID" value="NZ_FNBT01000010.1"/>
</dbReference>
<dbReference type="Proteomes" id="UP000199406">
    <property type="component" value="Unassembled WGS sequence"/>
</dbReference>
<dbReference type="InterPro" id="IPR016169">
    <property type="entry name" value="FAD-bd_PCMH_sub2"/>
</dbReference>
<dbReference type="OrthoDB" id="3574189at2"/>
<name>A0A1G7QVC3_9ACTN</name>
<dbReference type="AlphaFoldDB" id="A0A1G7QVC3"/>
<evidence type="ECO:0000313" key="3">
    <source>
        <dbReference type="Proteomes" id="UP000199406"/>
    </source>
</evidence>
<dbReference type="PANTHER" id="PTHR42659">
    <property type="entry name" value="XANTHINE DEHYDROGENASE SUBUNIT C-RELATED"/>
    <property type="match status" value="1"/>
</dbReference>
<dbReference type="GO" id="GO:0016491">
    <property type="term" value="F:oxidoreductase activity"/>
    <property type="evidence" value="ECO:0007669"/>
    <property type="project" value="InterPro"/>
</dbReference>
<dbReference type="STRING" id="1550231.SAMN05660662_0024"/>
<dbReference type="InterPro" id="IPR016166">
    <property type="entry name" value="FAD-bd_PCMH"/>
</dbReference>